<dbReference type="CDD" id="cd00338">
    <property type="entry name" value="Ser_Recombinase"/>
    <property type="match status" value="1"/>
</dbReference>
<dbReference type="InterPro" id="IPR038109">
    <property type="entry name" value="DNA_bind_recomb_sf"/>
</dbReference>
<sequence length="505" mass="59188">MTSDKKYNIRYVAMYLRKSRGEEEDLVKHETILSDICKKNDWKYVEYKEIGTSDSIELRPVMKKLLEDIQSEIYDAVLVVDYDRLSRGDMGQQDTIKKTLKKANTLIVTPNKVYDLNNEIDDTYTDFQGLLARQEYKMITKRLRQGKKIGARMGKWTNGSPPFGYCYERYKDKYNEKGLVVNDEEFKIYRYIVEKALDGLSPNSIALNLNEQGIRTRQGKVWSHVAIYRILTSETYLGKIISNKQKGDAHKIKKSSSENYRKLSREEWVIVENCHEAIITQDEFDKIQLLIKKRTLIPAGARASKTEFTGVLRCGCCGHTMQIQKKKDGKDLIRCCRYSDSSGKRCINRGGYLQPVKDEIKKAIIQYKKEVLNKLQGINNKGKNLTINQLKSKRRELKKFQEALEKIQDSYDLGDYNREEFLRRKSKWNSKILEAKSQISLLEKQLKFQERVTDEERLNIINYFLENIDSIEDVKDKNKLYRTILDSVVWRKVDTKEAEIEINFL</sequence>
<evidence type="ECO:0000313" key="4">
    <source>
        <dbReference type="EMBL" id="RMD03254.1"/>
    </source>
</evidence>
<dbReference type="Proteomes" id="UP000277999">
    <property type="component" value="Unassembled WGS sequence"/>
</dbReference>
<dbReference type="PROSITE" id="PS51737">
    <property type="entry name" value="RECOMBINASE_DNA_BIND"/>
    <property type="match status" value="1"/>
</dbReference>
<dbReference type="SMART" id="SM00857">
    <property type="entry name" value="Resolvase"/>
    <property type="match status" value="1"/>
</dbReference>
<name>A0A3M0SXR3_9CLOT</name>
<accession>A0A3M0SXR3</accession>
<dbReference type="RefSeq" id="WP_122057977.1">
    <property type="nucleotide sequence ID" value="NZ_RFAQ01000006.1"/>
</dbReference>
<dbReference type="InterPro" id="IPR006119">
    <property type="entry name" value="Resolv_N"/>
</dbReference>
<dbReference type="PROSITE" id="PS51736">
    <property type="entry name" value="RECOMBINASES_3"/>
    <property type="match status" value="1"/>
</dbReference>
<comment type="caution">
    <text evidence="4">The sequence shown here is derived from an EMBL/GenBank/DDBJ whole genome shotgun (WGS) entry which is preliminary data.</text>
</comment>
<dbReference type="GO" id="GO:0003677">
    <property type="term" value="F:DNA binding"/>
    <property type="evidence" value="ECO:0007669"/>
    <property type="project" value="InterPro"/>
</dbReference>
<evidence type="ECO:0000259" key="2">
    <source>
        <dbReference type="PROSITE" id="PS51736"/>
    </source>
</evidence>
<organism evidence="4 5">
    <name type="scientific">Clostridium autoethanogenum</name>
    <dbReference type="NCBI Taxonomy" id="84023"/>
    <lineage>
        <taxon>Bacteria</taxon>
        <taxon>Bacillati</taxon>
        <taxon>Bacillota</taxon>
        <taxon>Clostridia</taxon>
        <taxon>Eubacteriales</taxon>
        <taxon>Clostridiaceae</taxon>
        <taxon>Clostridium</taxon>
    </lineage>
</organism>
<dbReference type="Pfam" id="PF13408">
    <property type="entry name" value="Zn_ribbon_recom"/>
    <property type="match status" value="1"/>
</dbReference>
<dbReference type="Gene3D" id="3.90.1750.20">
    <property type="entry name" value="Putative Large Serine Recombinase, Chain B, Domain 2"/>
    <property type="match status" value="1"/>
</dbReference>
<dbReference type="InterPro" id="IPR036162">
    <property type="entry name" value="Resolvase-like_N_sf"/>
</dbReference>
<proteinExistence type="predicted"/>
<protein>
    <submittedName>
        <fullName evidence="4">Recombinase family protein</fullName>
    </submittedName>
</protein>
<dbReference type="PANTHER" id="PTHR30461">
    <property type="entry name" value="DNA-INVERTASE FROM LAMBDOID PROPHAGE"/>
    <property type="match status" value="1"/>
</dbReference>
<dbReference type="AlphaFoldDB" id="A0A3M0SXR3"/>
<dbReference type="Pfam" id="PF00239">
    <property type="entry name" value="Resolvase"/>
    <property type="match status" value="1"/>
</dbReference>
<dbReference type="PANTHER" id="PTHR30461:SF23">
    <property type="entry name" value="DNA RECOMBINASE-RELATED"/>
    <property type="match status" value="1"/>
</dbReference>
<dbReference type="SUPFAM" id="SSF53041">
    <property type="entry name" value="Resolvase-like"/>
    <property type="match status" value="1"/>
</dbReference>
<dbReference type="InterPro" id="IPR011109">
    <property type="entry name" value="DNA_bind_recombinase_dom"/>
</dbReference>
<dbReference type="EMBL" id="RFAQ01000006">
    <property type="protein sequence ID" value="RMD03254.1"/>
    <property type="molecule type" value="Genomic_DNA"/>
</dbReference>
<evidence type="ECO:0000256" key="1">
    <source>
        <dbReference type="SAM" id="Coils"/>
    </source>
</evidence>
<evidence type="ECO:0000313" key="5">
    <source>
        <dbReference type="Proteomes" id="UP000277999"/>
    </source>
</evidence>
<dbReference type="GO" id="GO:0000150">
    <property type="term" value="F:DNA strand exchange activity"/>
    <property type="evidence" value="ECO:0007669"/>
    <property type="project" value="InterPro"/>
</dbReference>
<feature type="coiled-coil region" evidence="1">
    <location>
        <begin position="383"/>
        <end position="452"/>
    </location>
</feature>
<dbReference type="InterPro" id="IPR025827">
    <property type="entry name" value="Zn_ribbon_recom_dom"/>
</dbReference>
<keyword evidence="1" id="KW-0175">Coiled coil</keyword>
<feature type="domain" description="Recombinase" evidence="3">
    <location>
        <begin position="162"/>
        <end position="297"/>
    </location>
</feature>
<evidence type="ECO:0000259" key="3">
    <source>
        <dbReference type="PROSITE" id="PS51737"/>
    </source>
</evidence>
<reference evidence="4 5" key="1">
    <citation type="submission" date="2018-10" db="EMBL/GenBank/DDBJ databases">
        <title>Genome-centric metagenomics revealed C2 chemical producing, CO utilizing Clostridium with novel acetogenic gene cluster.</title>
        <authorList>
            <person name="Kang H."/>
            <person name="Park B."/>
            <person name="Choi I.G."/>
            <person name="Chang I.S."/>
        </authorList>
    </citation>
    <scope>NUCLEOTIDE SEQUENCE [LARGE SCALE GENOMIC DNA]</scope>
    <source>
        <strain evidence="4 5">H21-9</strain>
    </source>
</reference>
<dbReference type="Gene3D" id="3.40.50.1390">
    <property type="entry name" value="Resolvase, N-terminal catalytic domain"/>
    <property type="match status" value="1"/>
</dbReference>
<dbReference type="Pfam" id="PF07508">
    <property type="entry name" value="Recombinase"/>
    <property type="match status" value="1"/>
</dbReference>
<feature type="domain" description="Resolvase/invertase-type recombinase catalytic" evidence="2">
    <location>
        <begin position="11"/>
        <end position="154"/>
    </location>
</feature>
<dbReference type="InterPro" id="IPR050639">
    <property type="entry name" value="SSR_resolvase"/>
</dbReference>
<gene>
    <name evidence="4" type="ORF">D9O40_03685</name>
</gene>